<feature type="region of interest" description="Disordered" evidence="11">
    <location>
        <begin position="271"/>
        <end position="316"/>
    </location>
</feature>
<dbReference type="InterPro" id="IPR039911">
    <property type="entry name" value="JIP3/JIP4"/>
</dbReference>
<evidence type="ECO:0000256" key="8">
    <source>
        <dbReference type="ARBA" id="ARBA00069747"/>
    </source>
</evidence>
<dbReference type="EMBL" id="AJWK01000002">
    <property type="status" value="NOT_ANNOTATED_CDS"/>
    <property type="molecule type" value="Genomic_DNA"/>
</dbReference>
<evidence type="ECO:0000256" key="7">
    <source>
        <dbReference type="ARBA" id="ARBA00064055"/>
    </source>
</evidence>
<dbReference type="FunFam" id="1.20.5.1000:FF:000001">
    <property type="entry name" value="C-Jun-amino-terminal kinase-interacting protein 3 isoform X2"/>
    <property type="match status" value="1"/>
</dbReference>
<feature type="compositionally biased region" description="Low complexity" evidence="11">
    <location>
        <begin position="241"/>
        <end position="254"/>
    </location>
</feature>
<comment type="similarity">
    <text evidence="2">Belongs to the JIP scaffold family.</text>
</comment>
<keyword evidence="15" id="KW-1185">Reference proteome</keyword>
<dbReference type="VEuPathDB" id="VectorBase:LLOJ000001"/>
<dbReference type="GO" id="GO:0008432">
    <property type="term" value="F:JUN kinase binding"/>
    <property type="evidence" value="ECO:0007669"/>
    <property type="project" value="TreeGrafter"/>
</dbReference>
<keyword evidence="4" id="KW-0597">Phosphoprotein</keyword>
<feature type="region of interest" description="Disordered" evidence="11">
    <location>
        <begin position="397"/>
        <end position="419"/>
    </location>
</feature>
<evidence type="ECO:0000256" key="5">
    <source>
        <dbReference type="ARBA" id="ARBA00023054"/>
    </source>
</evidence>
<keyword evidence="3" id="KW-0963">Cytoplasm</keyword>
<dbReference type="GO" id="GO:0016192">
    <property type="term" value="P:vesicle-mediated transport"/>
    <property type="evidence" value="ECO:0007669"/>
    <property type="project" value="TreeGrafter"/>
</dbReference>
<sequence>MDHDRPQSSLNQTGAETVYGTHEDNTMVMSEKVQSLAGSIYQEFERMIQRYDEDVVKTLMPLLVNVLECLDAAYQSNQEQDVELELLREDNEQLVTQYEREKSARKQAEQKLLETEDLAEAENKELASRLESLESIVRMLELKHKNSLEHASRLEERESELKREYSKLHERYTELFKTHVDYMERTKLLMGSTHSQMSSTSDRLEMNRTRLHPMSRSSGPVSYGFASLENSAMLDTETICSPNGSSGSDSGPLSFQNELDNIQTLEKAAETDSLQQMNQATSPQSDQSPVAPAPSTSMGRSMTKKEQRSGNTLYQELSFQDNEERMGKEVENLILENNELLATKNALNIVKDDLIVKVDELTGENEIMREDLRSAFIARQKLSQRISELEEELKKVREQMKQQSSSEQEDEGEISMAQRKRFTRVEMARVLMERNQY</sequence>
<dbReference type="Pfam" id="PF09744">
    <property type="entry name" value="RH1"/>
    <property type="match status" value="1"/>
</dbReference>
<evidence type="ECO:0000256" key="1">
    <source>
        <dbReference type="ARBA" id="ARBA00004556"/>
    </source>
</evidence>
<comment type="subcellular location">
    <subcellularLocation>
        <location evidence="1">Cytoplasm</location>
        <location evidence="1">Perinuclear region</location>
    </subcellularLocation>
</comment>
<dbReference type="GO" id="GO:0019894">
    <property type="term" value="F:kinesin binding"/>
    <property type="evidence" value="ECO:0007669"/>
    <property type="project" value="TreeGrafter"/>
</dbReference>
<dbReference type="EnsemblMetazoa" id="LLOJ000001-RA">
    <property type="protein sequence ID" value="LLOJ000001-PA"/>
    <property type="gene ID" value="LLOJ000001"/>
</dbReference>
<dbReference type="Pfam" id="PF16471">
    <property type="entry name" value="JIP_LZII"/>
    <property type="match status" value="1"/>
</dbReference>
<proteinExistence type="inferred from homology"/>
<evidence type="ECO:0000259" key="13">
    <source>
        <dbReference type="PROSITE" id="PS51777"/>
    </source>
</evidence>
<dbReference type="GO" id="GO:0005078">
    <property type="term" value="F:MAP-kinase scaffold activity"/>
    <property type="evidence" value="ECO:0007669"/>
    <property type="project" value="InterPro"/>
</dbReference>
<feature type="compositionally biased region" description="Polar residues" evidence="11">
    <location>
        <begin position="272"/>
        <end position="300"/>
    </location>
</feature>
<evidence type="ECO:0000256" key="2">
    <source>
        <dbReference type="ARBA" id="ARBA00009866"/>
    </source>
</evidence>
<dbReference type="InterPro" id="IPR034744">
    <property type="entry name" value="RH2"/>
</dbReference>
<dbReference type="Gene3D" id="1.20.58.1770">
    <property type="match status" value="1"/>
</dbReference>
<dbReference type="Proteomes" id="UP000092461">
    <property type="component" value="Unassembled WGS sequence"/>
</dbReference>
<accession>A0A1B0C7Y6</accession>
<comment type="function">
    <text evidence="6">The JNK-interacting protein (JIP) group of scaffold proteins selectively mediates JNK-signaling by aggregating specific components of the MAPK cascade to form a functional JNK signaling module. May function as a regulator of vesicle transport, through interactions with the JNK-signaling components and motor proteins. Syd is required for efficient kinesin-I mediated axonal transport.</text>
</comment>
<evidence type="ECO:0000256" key="6">
    <source>
        <dbReference type="ARBA" id="ARBA00059054"/>
    </source>
</evidence>
<keyword evidence="5 10" id="KW-0175">Coiled coil</keyword>
<dbReference type="GO" id="GO:0048471">
    <property type="term" value="C:perinuclear region of cytoplasm"/>
    <property type="evidence" value="ECO:0007669"/>
    <property type="project" value="UniProtKB-SubCell"/>
</dbReference>
<evidence type="ECO:0000313" key="15">
    <source>
        <dbReference type="Proteomes" id="UP000092461"/>
    </source>
</evidence>
<evidence type="ECO:0000256" key="3">
    <source>
        <dbReference type="ARBA" id="ARBA00022490"/>
    </source>
</evidence>
<dbReference type="Gene3D" id="1.20.5.1000">
    <property type="entry name" value="arf6 gtpase in complex with a specific effector, jip4"/>
    <property type="match status" value="1"/>
</dbReference>
<evidence type="ECO:0000259" key="12">
    <source>
        <dbReference type="PROSITE" id="PS51776"/>
    </source>
</evidence>
<evidence type="ECO:0000313" key="14">
    <source>
        <dbReference type="EnsemblMetazoa" id="LLOJ000001-PA"/>
    </source>
</evidence>
<dbReference type="PANTHER" id="PTHR13886">
    <property type="entry name" value="JNK/SAPK-ASSOCIATED PROTEIN"/>
    <property type="match status" value="1"/>
</dbReference>
<evidence type="ECO:0000256" key="4">
    <source>
        <dbReference type="ARBA" id="ARBA00022553"/>
    </source>
</evidence>
<organism evidence="14 15">
    <name type="scientific">Lutzomyia longipalpis</name>
    <name type="common">Sand fly</name>
    <dbReference type="NCBI Taxonomy" id="7200"/>
    <lineage>
        <taxon>Eukaryota</taxon>
        <taxon>Metazoa</taxon>
        <taxon>Ecdysozoa</taxon>
        <taxon>Arthropoda</taxon>
        <taxon>Hexapoda</taxon>
        <taxon>Insecta</taxon>
        <taxon>Pterygota</taxon>
        <taxon>Neoptera</taxon>
        <taxon>Endopterygota</taxon>
        <taxon>Diptera</taxon>
        <taxon>Nematocera</taxon>
        <taxon>Psychodoidea</taxon>
        <taxon>Psychodidae</taxon>
        <taxon>Lutzomyia</taxon>
        <taxon>Lutzomyia</taxon>
    </lineage>
</organism>
<dbReference type="InterPro" id="IPR032486">
    <property type="entry name" value="JIP_LZII"/>
</dbReference>
<feature type="coiled-coil region" evidence="10">
    <location>
        <begin position="77"/>
        <end position="171"/>
    </location>
</feature>
<dbReference type="PROSITE" id="PS51776">
    <property type="entry name" value="RH1"/>
    <property type="match status" value="1"/>
</dbReference>
<feature type="region of interest" description="Disordered" evidence="11">
    <location>
        <begin position="237"/>
        <end position="256"/>
    </location>
</feature>
<evidence type="ECO:0000256" key="9">
    <source>
        <dbReference type="ARBA" id="ARBA00082388"/>
    </source>
</evidence>
<dbReference type="InterPro" id="IPR034743">
    <property type="entry name" value="RH1"/>
</dbReference>
<evidence type="ECO:0000256" key="10">
    <source>
        <dbReference type="SAM" id="Coils"/>
    </source>
</evidence>
<protein>
    <recommendedName>
        <fullName evidence="8">JNK-interacting protein 3</fullName>
    </recommendedName>
    <alternativeName>
        <fullName evidence="9">Protein sunday driver</fullName>
    </alternativeName>
</protein>
<name>A0A1B0C7Y6_LUTLO</name>
<dbReference type="PANTHER" id="PTHR13886:SF4">
    <property type="entry name" value="JNK-INTERACTING PROTEIN 3"/>
    <property type="match status" value="1"/>
</dbReference>
<dbReference type="VEuPathDB" id="VectorBase:LLONM1_006077"/>
<dbReference type="FunFam" id="1.20.58.1770:FF:000001">
    <property type="entry name" value="C-Jun-amino-terminal kinase-interacting protein 3 isoform X1"/>
    <property type="match status" value="1"/>
</dbReference>
<dbReference type="GO" id="GO:0030159">
    <property type="term" value="F:signaling receptor complex adaptor activity"/>
    <property type="evidence" value="ECO:0007669"/>
    <property type="project" value="TreeGrafter"/>
</dbReference>
<dbReference type="AlphaFoldDB" id="A0A1B0C7Y6"/>
<comment type="subunit">
    <text evidence="7">Forms homo- and heterooligomeric complexes. Binds the TPR motif-containing C-terminal of kinesin light chain, Klc. Pre-assembled syd scaffolding complexes are then transported as a cargo of kinesin, to the required subcellular location.</text>
</comment>
<evidence type="ECO:0000256" key="11">
    <source>
        <dbReference type="SAM" id="MobiDB-lite"/>
    </source>
</evidence>
<dbReference type="PROSITE" id="PS51777">
    <property type="entry name" value="RH2"/>
    <property type="match status" value="1"/>
</dbReference>
<reference evidence="14" key="1">
    <citation type="submission" date="2020-05" db="UniProtKB">
        <authorList>
            <consortium name="EnsemblMetazoa"/>
        </authorList>
    </citation>
    <scope>IDENTIFICATION</scope>
    <source>
        <strain evidence="14">Jacobina</strain>
    </source>
</reference>
<feature type="domain" description="RH2" evidence="13">
    <location>
        <begin position="419"/>
        <end position="437"/>
    </location>
</feature>
<feature type="domain" description="RH1" evidence="12">
    <location>
        <begin position="16"/>
        <end position="104"/>
    </location>
</feature>